<dbReference type="InterPro" id="IPR029058">
    <property type="entry name" value="AB_hydrolase_fold"/>
</dbReference>
<dbReference type="Gene3D" id="3.40.50.1820">
    <property type="entry name" value="alpha/beta hydrolase"/>
    <property type="match status" value="1"/>
</dbReference>
<sequence length="219" mass="24950">MSKKILMLHGLGQSGEYFCSKTKGFRQALENEGYELVYATAPNCYTPADMPDEYSEVLEGHDDDRVHAWIEDDKNNNTYKLPQSTFDYLHDLVIQEGPFIGVVGFSQGAGVAGYLATNFNELLNLTDEQQPLLKFIMLFSGFRLLPQQYQAQYDNNLITIPTLHVQGTLDTITEFSRVEELYNSCDMQKRTFLKHGGGHYIPNSKGFLKKVTEWLNELT</sequence>
<dbReference type="OrthoDB" id="2094269at2759"/>
<keyword evidence="4" id="KW-1185">Reference proteome</keyword>
<dbReference type="KEGG" id="tpf:TPHA_0G00570"/>
<dbReference type="GO" id="GO:0016787">
    <property type="term" value="F:hydrolase activity"/>
    <property type="evidence" value="ECO:0007669"/>
    <property type="project" value="UniProtKB-KW"/>
</dbReference>
<dbReference type="HOGENOM" id="CLU_051938_2_2_1"/>
<protein>
    <recommendedName>
        <fullName evidence="2">Serine hydrolase domain-containing protein</fullName>
    </recommendedName>
</protein>
<dbReference type="eggNOG" id="KOG2551">
    <property type="taxonomic scope" value="Eukaryota"/>
</dbReference>
<dbReference type="RefSeq" id="XP_003686327.1">
    <property type="nucleotide sequence ID" value="XM_003686279.1"/>
</dbReference>
<organism evidence="3 4">
    <name type="scientific">Tetrapisispora phaffii (strain ATCC 24235 / CBS 4417 / NBRC 1672 / NRRL Y-8282 / UCD 70-5)</name>
    <name type="common">Yeast</name>
    <name type="synonym">Fabospora phaffii</name>
    <dbReference type="NCBI Taxonomy" id="1071381"/>
    <lineage>
        <taxon>Eukaryota</taxon>
        <taxon>Fungi</taxon>
        <taxon>Dikarya</taxon>
        <taxon>Ascomycota</taxon>
        <taxon>Saccharomycotina</taxon>
        <taxon>Saccharomycetes</taxon>
        <taxon>Saccharomycetales</taxon>
        <taxon>Saccharomycetaceae</taxon>
        <taxon>Tetrapisispora</taxon>
    </lineage>
</organism>
<dbReference type="EMBL" id="HE612862">
    <property type="protein sequence ID" value="CCE63893.1"/>
    <property type="molecule type" value="Genomic_DNA"/>
</dbReference>
<evidence type="ECO:0000259" key="2">
    <source>
        <dbReference type="Pfam" id="PF03959"/>
    </source>
</evidence>
<dbReference type="OMA" id="CYSGFIA"/>
<proteinExistence type="predicted"/>
<dbReference type="SUPFAM" id="SSF53474">
    <property type="entry name" value="alpha/beta-Hydrolases"/>
    <property type="match status" value="1"/>
</dbReference>
<reference evidence="3 4" key="1">
    <citation type="journal article" date="2011" name="Proc. Natl. Acad. Sci. U.S.A.">
        <title>Evolutionary erosion of yeast sex chromosomes by mating-type switching accidents.</title>
        <authorList>
            <person name="Gordon J.L."/>
            <person name="Armisen D."/>
            <person name="Proux-Wera E."/>
            <person name="Oheigeartaigh S.S."/>
            <person name="Byrne K.P."/>
            <person name="Wolfe K.H."/>
        </authorList>
    </citation>
    <scope>NUCLEOTIDE SEQUENCE [LARGE SCALE GENOMIC DNA]</scope>
    <source>
        <strain evidence="4">ATCC 24235 / CBS 4417 / NBRC 1672 / NRRL Y-8282 / UCD 70-5</strain>
    </source>
</reference>
<feature type="domain" description="Serine hydrolase" evidence="2">
    <location>
        <begin position="2"/>
        <end position="210"/>
    </location>
</feature>
<dbReference type="GeneID" id="11533681"/>
<dbReference type="AlphaFoldDB" id="G8BVG5"/>
<dbReference type="InterPro" id="IPR005645">
    <property type="entry name" value="FSH-like_dom"/>
</dbReference>
<keyword evidence="1" id="KW-0378">Hydrolase</keyword>
<gene>
    <name evidence="3" type="primary">TPHA0G00570</name>
    <name evidence="3" type="ordered locus">TPHA_0G00570</name>
</gene>
<evidence type="ECO:0000313" key="4">
    <source>
        <dbReference type="Proteomes" id="UP000005666"/>
    </source>
</evidence>
<accession>G8BVG5</accession>
<name>G8BVG5_TETPH</name>
<dbReference type="Pfam" id="PF03959">
    <property type="entry name" value="FSH1"/>
    <property type="match status" value="1"/>
</dbReference>
<dbReference type="Proteomes" id="UP000005666">
    <property type="component" value="Chromosome 7"/>
</dbReference>
<evidence type="ECO:0000313" key="3">
    <source>
        <dbReference type="EMBL" id="CCE63893.1"/>
    </source>
</evidence>
<evidence type="ECO:0000256" key="1">
    <source>
        <dbReference type="ARBA" id="ARBA00022801"/>
    </source>
</evidence>
<dbReference type="GO" id="GO:0005737">
    <property type="term" value="C:cytoplasm"/>
    <property type="evidence" value="ECO:0007669"/>
    <property type="project" value="TreeGrafter"/>
</dbReference>
<dbReference type="GO" id="GO:0005634">
    <property type="term" value="C:nucleus"/>
    <property type="evidence" value="ECO:0007669"/>
    <property type="project" value="TreeGrafter"/>
</dbReference>
<dbReference type="InterPro" id="IPR050593">
    <property type="entry name" value="LovG"/>
</dbReference>
<dbReference type="PANTHER" id="PTHR48070">
    <property type="entry name" value="ESTERASE OVCA2"/>
    <property type="match status" value="1"/>
</dbReference>
<dbReference type="PANTHER" id="PTHR48070:SF6">
    <property type="entry name" value="ESTERASE OVCA2"/>
    <property type="match status" value="1"/>
</dbReference>